<dbReference type="CDD" id="cd00093">
    <property type="entry name" value="HTH_XRE"/>
    <property type="match status" value="1"/>
</dbReference>
<dbReference type="Pfam" id="PF13560">
    <property type="entry name" value="HTH_31"/>
    <property type="match status" value="1"/>
</dbReference>
<dbReference type="Proteomes" id="UP000198280">
    <property type="component" value="Unassembled WGS sequence"/>
</dbReference>
<dbReference type="PANTHER" id="PTHR35010:SF2">
    <property type="entry name" value="BLL4672 PROTEIN"/>
    <property type="match status" value="1"/>
</dbReference>
<organism evidence="2 3">
    <name type="scientific">Actinacidiphila glaucinigra</name>
    <dbReference type="NCBI Taxonomy" id="235986"/>
    <lineage>
        <taxon>Bacteria</taxon>
        <taxon>Bacillati</taxon>
        <taxon>Actinomycetota</taxon>
        <taxon>Actinomycetes</taxon>
        <taxon>Kitasatosporales</taxon>
        <taxon>Streptomycetaceae</taxon>
        <taxon>Actinacidiphila</taxon>
    </lineage>
</organism>
<dbReference type="GO" id="GO:0003677">
    <property type="term" value="F:DNA binding"/>
    <property type="evidence" value="ECO:0007669"/>
    <property type="project" value="InterPro"/>
</dbReference>
<dbReference type="PROSITE" id="PS50943">
    <property type="entry name" value="HTH_CROC1"/>
    <property type="match status" value="1"/>
</dbReference>
<evidence type="ECO:0000313" key="2">
    <source>
        <dbReference type="EMBL" id="SNS04793.1"/>
    </source>
</evidence>
<dbReference type="OrthoDB" id="3542608at2"/>
<accession>A0A239BCR9</accession>
<dbReference type="PANTHER" id="PTHR35010">
    <property type="entry name" value="BLL4672 PROTEIN-RELATED"/>
    <property type="match status" value="1"/>
</dbReference>
<feature type="domain" description="HTH cro/C1-type" evidence="1">
    <location>
        <begin position="36"/>
        <end position="83"/>
    </location>
</feature>
<dbReference type="EMBL" id="FZOF01000002">
    <property type="protein sequence ID" value="SNS04793.1"/>
    <property type="molecule type" value="Genomic_DNA"/>
</dbReference>
<sequence>MEHNAELRDFLRARRNRLSPQDAGITVSGAPRRVPGLRREELARLAGVSTDYYTRLEQGRHLNVSEAVLDAVARALRLDAAERACLFELARHRTPPRRRPVRPQRVRPEVHRVLDLLGDLTPVFVIGRRTDVLAANRMARTLLTDFDTLPHRDRNLARFMFLDDAARDLYREWDKHAAETVAALRLDAARHPDDPGLTELVGELTIKSAEFRAWWADHNVRQRSHGVKLYHHPVVGDLTLSYEHVLFPGDSDQLVCIHTAEPGSTSEAALQLLAAWTGSGTPASGFPDPEPDPR</sequence>
<dbReference type="Gene3D" id="3.30.450.180">
    <property type="match status" value="1"/>
</dbReference>
<dbReference type="SUPFAM" id="SSF47413">
    <property type="entry name" value="lambda repressor-like DNA-binding domains"/>
    <property type="match status" value="1"/>
</dbReference>
<dbReference type="RefSeq" id="WP_089222616.1">
    <property type="nucleotide sequence ID" value="NZ_FZOF01000002.1"/>
</dbReference>
<evidence type="ECO:0000259" key="1">
    <source>
        <dbReference type="PROSITE" id="PS50943"/>
    </source>
</evidence>
<dbReference type="AlphaFoldDB" id="A0A239BCR9"/>
<name>A0A239BCR9_9ACTN</name>
<reference evidence="2 3" key="1">
    <citation type="submission" date="2017-06" db="EMBL/GenBank/DDBJ databases">
        <authorList>
            <person name="Kim H.J."/>
            <person name="Triplett B.A."/>
        </authorList>
    </citation>
    <scope>NUCLEOTIDE SEQUENCE [LARGE SCALE GENOMIC DNA]</scope>
    <source>
        <strain evidence="2 3">CGMCC 4.1858</strain>
    </source>
</reference>
<proteinExistence type="predicted"/>
<dbReference type="InterPro" id="IPR010982">
    <property type="entry name" value="Lambda_DNA-bd_dom_sf"/>
</dbReference>
<dbReference type="InterPro" id="IPR001387">
    <property type="entry name" value="Cro/C1-type_HTH"/>
</dbReference>
<gene>
    <name evidence="2" type="ORF">SAMN05216252_102494</name>
</gene>
<keyword evidence="3" id="KW-1185">Reference proteome</keyword>
<protein>
    <submittedName>
        <fullName evidence="2">Transcriptional regulator, contains XRE-family HTH domain</fullName>
    </submittedName>
</protein>
<dbReference type="Gene3D" id="1.10.260.40">
    <property type="entry name" value="lambda repressor-like DNA-binding domains"/>
    <property type="match status" value="1"/>
</dbReference>
<dbReference type="SMART" id="SM00530">
    <property type="entry name" value="HTH_XRE"/>
    <property type="match status" value="1"/>
</dbReference>
<evidence type="ECO:0000313" key="3">
    <source>
        <dbReference type="Proteomes" id="UP000198280"/>
    </source>
</evidence>
<dbReference type="Pfam" id="PF17765">
    <property type="entry name" value="MLTR_LBD"/>
    <property type="match status" value="1"/>
</dbReference>
<dbReference type="InterPro" id="IPR041413">
    <property type="entry name" value="MLTR_LBD"/>
</dbReference>